<dbReference type="AlphaFoldDB" id="A0AAV4HZY8"/>
<proteinExistence type="predicted"/>
<dbReference type="Proteomes" id="UP000762676">
    <property type="component" value="Unassembled WGS sequence"/>
</dbReference>
<dbReference type="SUPFAM" id="SSF56672">
    <property type="entry name" value="DNA/RNA polymerases"/>
    <property type="match status" value="1"/>
</dbReference>
<name>A0AAV4HZY8_9GAST</name>
<gene>
    <name evidence="2" type="ORF">ElyMa_002864400</name>
</gene>
<keyword evidence="3" id="KW-1185">Reference proteome</keyword>
<comment type="caution">
    <text evidence="2">The sequence shown here is derived from an EMBL/GenBank/DDBJ whole genome shotgun (WGS) entry which is preliminary data.</text>
</comment>
<evidence type="ECO:0000259" key="1">
    <source>
        <dbReference type="PROSITE" id="PS50878"/>
    </source>
</evidence>
<organism evidence="2 3">
    <name type="scientific">Elysia marginata</name>
    <dbReference type="NCBI Taxonomy" id="1093978"/>
    <lineage>
        <taxon>Eukaryota</taxon>
        <taxon>Metazoa</taxon>
        <taxon>Spiralia</taxon>
        <taxon>Lophotrochozoa</taxon>
        <taxon>Mollusca</taxon>
        <taxon>Gastropoda</taxon>
        <taxon>Heterobranchia</taxon>
        <taxon>Euthyneura</taxon>
        <taxon>Panpulmonata</taxon>
        <taxon>Sacoglossa</taxon>
        <taxon>Placobranchoidea</taxon>
        <taxon>Plakobranchidae</taxon>
        <taxon>Elysia</taxon>
    </lineage>
</organism>
<dbReference type="Pfam" id="PF00078">
    <property type="entry name" value="RVT_1"/>
    <property type="match status" value="1"/>
</dbReference>
<dbReference type="GO" id="GO:0003964">
    <property type="term" value="F:RNA-directed DNA polymerase activity"/>
    <property type="evidence" value="ECO:0007669"/>
    <property type="project" value="UniProtKB-KW"/>
</dbReference>
<evidence type="ECO:0000313" key="3">
    <source>
        <dbReference type="Proteomes" id="UP000762676"/>
    </source>
</evidence>
<keyword evidence="2" id="KW-0548">Nucleotidyltransferase</keyword>
<sequence length="88" mass="10288">MFKWTEQYLQNCNARVRTQNFKSRTQNMKHGVPQGGILSPTLFSMFMNDIQTIIPKGVYGAMYADDMAMGNRNTLELHRGAYNWHWMP</sequence>
<accession>A0AAV4HZY8</accession>
<keyword evidence="2" id="KW-0695">RNA-directed DNA polymerase</keyword>
<dbReference type="EMBL" id="BMAT01005915">
    <property type="protein sequence ID" value="GFS02424.1"/>
    <property type="molecule type" value="Genomic_DNA"/>
</dbReference>
<dbReference type="InterPro" id="IPR043502">
    <property type="entry name" value="DNA/RNA_pol_sf"/>
</dbReference>
<evidence type="ECO:0000313" key="2">
    <source>
        <dbReference type="EMBL" id="GFS02424.1"/>
    </source>
</evidence>
<protein>
    <submittedName>
        <fullName evidence="2">RNA-directed DNA polymerase from mobile element jockey-like protein</fullName>
    </submittedName>
</protein>
<dbReference type="InterPro" id="IPR000477">
    <property type="entry name" value="RT_dom"/>
</dbReference>
<reference evidence="2 3" key="1">
    <citation type="journal article" date="2021" name="Elife">
        <title>Chloroplast acquisition without the gene transfer in kleptoplastic sea slugs, Plakobranchus ocellatus.</title>
        <authorList>
            <person name="Maeda T."/>
            <person name="Takahashi S."/>
            <person name="Yoshida T."/>
            <person name="Shimamura S."/>
            <person name="Takaki Y."/>
            <person name="Nagai Y."/>
            <person name="Toyoda A."/>
            <person name="Suzuki Y."/>
            <person name="Arimoto A."/>
            <person name="Ishii H."/>
            <person name="Satoh N."/>
            <person name="Nishiyama T."/>
            <person name="Hasebe M."/>
            <person name="Maruyama T."/>
            <person name="Minagawa J."/>
            <person name="Obokata J."/>
            <person name="Shigenobu S."/>
        </authorList>
    </citation>
    <scope>NUCLEOTIDE SEQUENCE [LARGE SCALE GENOMIC DNA]</scope>
</reference>
<feature type="domain" description="Reverse transcriptase" evidence="1">
    <location>
        <begin position="1"/>
        <end position="88"/>
    </location>
</feature>
<dbReference type="PROSITE" id="PS50878">
    <property type="entry name" value="RT_POL"/>
    <property type="match status" value="1"/>
</dbReference>
<keyword evidence="2" id="KW-0808">Transferase</keyword>